<organism evidence="1 2">
    <name type="scientific">Mannheimia succiniciproducens (strain KCTC 0769BP / MBEL55E)</name>
    <dbReference type="NCBI Taxonomy" id="221988"/>
    <lineage>
        <taxon>Bacteria</taxon>
        <taxon>Pseudomonadati</taxon>
        <taxon>Pseudomonadota</taxon>
        <taxon>Gammaproteobacteria</taxon>
        <taxon>Pasteurellales</taxon>
        <taxon>Pasteurellaceae</taxon>
        <taxon>Basfia</taxon>
    </lineage>
</organism>
<reference evidence="1 2" key="1">
    <citation type="journal article" date="2004" name="Nat. Biotechnol.">
        <title>The genome sequence of the capnophilic rumen bacterium Mannheimia succiniciproducens.</title>
        <authorList>
            <person name="Hong S.H."/>
            <person name="Kim J.S."/>
            <person name="Lee S.Y."/>
            <person name="In Y.H."/>
            <person name="Choi S.S."/>
            <person name="Rih J.-K."/>
            <person name="Kim C.H."/>
            <person name="Jeong H."/>
            <person name="Hur C.G."/>
            <person name="Kim J.J."/>
        </authorList>
    </citation>
    <scope>NUCLEOTIDE SEQUENCE [LARGE SCALE GENOMIC DNA]</scope>
    <source>
        <strain evidence="2">KCTC 0769BP / MBEL55E</strain>
    </source>
</reference>
<dbReference type="AlphaFoldDB" id="Q65T64"/>
<dbReference type="HOGENOM" id="CLU_3329789_0_0_6"/>
<keyword evidence="2" id="KW-1185">Reference proteome</keyword>
<proteinExistence type="predicted"/>
<name>Q65T64_MANSM</name>
<gene>
    <name evidence="1" type="ordered locus">MS1239</name>
</gene>
<dbReference type="KEGG" id="msu:MS1239"/>
<dbReference type="Proteomes" id="UP000000607">
    <property type="component" value="Chromosome"/>
</dbReference>
<evidence type="ECO:0000313" key="2">
    <source>
        <dbReference type="Proteomes" id="UP000000607"/>
    </source>
</evidence>
<dbReference type="EMBL" id="AE016827">
    <property type="protein sequence ID" value="AAU37846.1"/>
    <property type="molecule type" value="Genomic_DNA"/>
</dbReference>
<sequence>MTSCGYDIFSFLWLKSGRILGYIGFLYKMAMGFEELFI</sequence>
<evidence type="ECO:0000313" key="1">
    <source>
        <dbReference type="EMBL" id="AAU37846.1"/>
    </source>
</evidence>
<protein>
    <submittedName>
        <fullName evidence="1">Uncharacterized protein</fullName>
    </submittedName>
</protein>
<accession>Q65T64</accession>